<evidence type="ECO:0000313" key="3">
    <source>
        <dbReference type="Proteomes" id="UP001165063"/>
    </source>
</evidence>
<gene>
    <name evidence="2" type="ORF">Amon01_000477400</name>
</gene>
<dbReference type="Proteomes" id="UP001165063">
    <property type="component" value="Unassembled WGS sequence"/>
</dbReference>
<feature type="region of interest" description="Disordered" evidence="1">
    <location>
        <begin position="98"/>
        <end position="143"/>
    </location>
</feature>
<comment type="caution">
    <text evidence="2">The sequence shown here is derived from an EMBL/GenBank/DDBJ whole genome shotgun (WGS) entry which is preliminary data.</text>
</comment>
<reference evidence="2" key="1">
    <citation type="submission" date="2023-04" db="EMBL/GenBank/DDBJ databases">
        <title>Ambrosiozyma monospora NBRC 1965.</title>
        <authorList>
            <person name="Ichikawa N."/>
            <person name="Sato H."/>
            <person name="Tonouchi N."/>
        </authorList>
    </citation>
    <scope>NUCLEOTIDE SEQUENCE</scope>
    <source>
        <strain evidence="2">NBRC 1965</strain>
    </source>
</reference>
<name>A0A9W6Z183_AMBMO</name>
<organism evidence="2 3">
    <name type="scientific">Ambrosiozyma monospora</name>
    <name type="common">Yeast</name>
    <name type="synonym">Endomycopsis monosporus</name>
    <dbReference type="NCBI Taxonomy" id="43982"/>
    <lineage>
        <taxon>Eukaryota</taxon>
        <taxon>Fungi</taxon>
        <taxon>Dikarya</taxon>
        <taxon>Ascomycota</taxon>
        <taxon>Saccharomycotina</taxon>
        <taxon>Pichiomycetes</taxon>
        <taxon>Pichiales</taxon>
        <taxon>Pichiaceae</taxon>
        <taxon>Ambrosiozyma</taxon>
    </lineage>
</organism>
<protein>
    <submittedName>
        <fullName evidence="2">Unnamed protein product</fullName>
    </submittedName>
</protein>
<sequence length="462" mass="53843">MNPQLIKLLEKYHAQIYSKNGIQDPELKPKKHRFELCIIPNSNIDNSGYPQYHSQYPSRQQYDHYPVFPIPHQNHYQYQSQHSQKHAYATAQHQVRPLQEQPTEVHQETVHAQQEAQGQRTVKQIPRKSSAPESKEPPTDAFGHRSVFESVAIPIDESIDFINDCDENLVELCVRHCLTSAEAFKEEYPDYVLARDMFYQTTCRLFMEKLQSSTGRQIDPKKSMENVLYWNRITGYDLISALFSKNSSICQLLRVKDKHNLEMIKSIEKRLFKLCVGVAFDSKAMNKKPLVEAQKKKYQVIIDYCQMDWIMFANKYFSAGAFTDDEFQKMILEVCSSSTVSVARLVVLQVYSQRPLGCEQWPEHEQIKCELKTEFCRLMCALLFFLNDPELFDDRTTLDVTDQISYELQDDGTDRITRQDAREREWVHRNFYKVVAEGASKSCQLPLDILDPKLFADGKDCS</sequence>
<feature type="compositionally biased region" description="Polar residues" evidence="1">
    <location>
        <begin position="110"/>
        <end position="122"/>
    </location>
</feature>
<keyword evidence="3" id="KW-1185">Reference proteome</keyword>
<evidence type="ECO:0000256" key="1">
    <source>
        <dbReference type="SAM" id="MobiDB-lite"/>
    </source>
</evidence>
<dbReference type="AlphaFoldDB" id="A0A9W6Z183"/>
<evidence type="ECO:0000313" key="2">
    <source>
        <dbReference type="EMBL" id="GMG37217.1"/>
    </source>
</evidence>
<feature type="compositionally biased region" description="Basic and acidic residues" evidence="1">
    <location>
        <begin position="133"/>
        <end position="143"/>
    </location>
</feature>
<proteinExistence type="predicted"/>
<dbReference type="EMBL" id="BSXU01002403">
    <property type="protein sequence ID" value="GMG37217.1"/>
    <property type="molecule type" value="Genomic_DNA"/>
</dbReference>
<accession>A0A9W6Z183</accession>